<dbReference type="InterPro" id="IPR023206">
    <property type="entry name" value="Bifunctional_P450_P450_red"/>
</dbReference>
<dbReference type="AlphaFoldDB" id="A0A8H4TSM5"/>
<dbReference type="OrthoDB" id="1470350at2759"/>
<dbReference type="Gene3D" id="3.40.50.360">
    <property type="match status" value="1"/>
</dbReference>
<evidence type="ECO:0000256" key="4">
    <source>
        <dbReference type="ARBA" id="ARBA00022617"/>
    </source>
</evidence>
<evidence type="ECO:0000256" key="6">
    <source>
        <dbReference type="ARBA" id="ARBA00022643"/>
    </source>
</evidence>
<keyword evidence="7 17" id="KW-0479">Metal-binding</keyword>
<keyword evidence="13 17" id="KW-0503">Monooxygenase</keyword>
<dbReference type="Pfam" id="PF00258">
    <property type="entry name" value="Flavodoxin_1"/>
    <property type="match status" value="1"/>
</dbReference>
<feature type="domain" description="Flavodoxin-like" evidence="19">
    <location>
        <begin position="499"/>
        <end position="640"/>
    </location>
</feature>
<dbReference type="PANTHER" id="PTHR19384:SF127">
    <property type="entry name" value="BIFUNCTIONAL CYTOCHROME P450_NADPH--P450 REDUCTASE"/>
    <property type="match status" value="1"/>
</dbReference>
<evidence type="ECO:0000256" key="11">
    <source>
        <dbReference type="ARBA" id="ARBA00023002"/>
    </source>
</evidence>
<dbReference type="FunFam" id="2.40.30.10:FF:000198">
    <property type="entry name" value="Bifunctional cytochrome P450/NADPH--P450 reductase"/>
    <property type="match status" value="1"/>
</dbReference>
<evidence type="ECO:0000256" key="15">
    <source>
        <dbReference type="ARBA" id="ARBA00047827"/>
    </source>
</evidence>
<dbReference type="FunFam" id="1.10.630.10:FF:000040">
    <property type="entry name" value="Bifunctional cytochrome P450/NADPH--P450 reductase"/>
    <property type="match status" value="1"/>
</dbReference>
<comment type="cofactor">
    <cofactor evidence="1 17 18">
        <name>heme</name>
        <dbReference type="ChEBI" id="CHEBI:30413"/>
    </cofactor>
</comment>
<keyword evidence="6 17" id="KW-0288">FMN</keyword>
<comment type="catalytic activity">
    <reaction evidence="15 17">
        <text>an organic molecule + reduced [NADPH--hemoprotein reductase] + O2 = an alcohol + oxidized [NADPH--hemoprotein reductase] + H2O + H(+)</text>
        <dbReference type="Rhea" id="RHEA:17149"/>
        <dbReference type="Rhea" id="RHEA-COMP:11964"/>
        <dbReference type="Rhea" id="RHEA-COMP:11965"/>
        <dbReference type="ChEBI" id="CHEBI:15377"/>
        <dbReference type="ChEBI" id="CHEBI:15378"/>
        <dbReference type="ChEBI" id="CHEBI:15379"/>
        <dbReference type="ChEBI" id="CHEBI:30879"/>
        <dbReference type="ChEBI" id="CHEBI:57618"/>
        <dbReference type="ChEBI" id="CHEBI:58210"/>
        <dbReference type="ChEBI" id="CHEBI:142491"/>
        <dbReference type="EC" id="1.14.14.1"/>
    </reaction>
</comment>
<protein>
    <recommendedName>
        <fullName evidence="17">Bifunctional cytochrome P450/NADPH--P450 reductase</fullName>
    </recommendedName>
    <domain>
        <recommendedName>
            <fullName evidence="17">Cytochrome P450</fullName>
            <ecNumber evidence="17">1.14.14.1</ecNumber>
        </recommendedName>
    </domain>
    <domain>
        <recommendedName>
            <fullName evidence="17">NADPH--cytochrome P450 reductase</fullName>
            <ecNumber evidence="17">1.6.2.4</ecNumber>
        </recommendedName>
    </domain>
</protein>
<keyword evidence="5 17" id="KW-0285">Flavoprotein</keyword>
<gene>
    <name evidence="21" type="ORF">FSARC_8583</name>
</gene>
<evidence type="ECO:0000256" key="16">
    <source>
        <dbReference type="ARBA" id="ARBA00049342"/>
    </source>
</evidence>
<evidence type="ECO:0000259" key="20">
    <source>
        <dbReference type="PROSITE" id="PS51384"/>
    </source>
</evidence>
<keyword evidence="9 17" id="KW-0521">NADP</keyword>
<dbReference type="GO" id="GO:0010181">
    <property type="term" value="F:FMN binding"/>
    <property type="evidence" value="ECO:0007669"/>
    <property type="project" value="UniProtKB-UniRule"/>
</dbReference>
<dbReference type="GO" id="GO:0020037">
    <property type="term" value="F:heme binding"/>
    <property type="evidence" value="ECO:0007669"/>
    <property type="project" value="UniProtKB-UniRule"/>
</dbReference>
<dbReference type="CDD" id="cd11068">
    <property type="entry name" value="CYP120A1"/>
    <property type="match status" value="1"/>
</dbReference>
<keyword evidence="4 17" id="KW-0349">Heme</keyword>
<dbReference type="Gene3D" id="1.20.990.10">
    <property type="entry name" value="NADPH-cytochrome p450 Reductase, Chain A, domain 3"/>
    <property type="match status" value="1"/>
</dbReference>
<dbReference type="GO" id="GO:0005829">
    <property type="term" value="C:cytosol"/>
    <property type="evidence" value="ECO:0007669"/>
    <property type="project" value="TreeGrafter"/>
</dbReference>
<dbReference type="Gene3D" id="1.10.630.10">
    <property type="entry name" value="Cytochrome P450"/>
    <property type="match status" value="1"/>
</dbReference>
<dbReference type="PROSITE" id="PS00086">
    <property type="entry name" value="CYTOCHROME_P450"/>
    <property type="match status" value="1"/>
</dbReference>
<dbReference type="Proteomes" id="UP000622797">
    <property type="component" value="Unassembled WGS sequence"/>
</dbReference>
<evidence type="ECO:0000259" key="19">
    <source>
        <dbReference type="PROSITE" id="PS50902"/>
    </source>
</evidence>
<dbReference type="Pfam" id="PF00667">
    <property type="entry name" value="FAD_binding_1"/>
    <property type="match status" value="1"/>
</dbReference>
<dbReference type="InterPro" id="IPR003097">
    <property type="entry name" value="CysJ-like_FAD-binding"/>
</dbReference>
<comment type="cofactor">
    <cofactor evidence="17">
        <name>FAD</name>
        <dbReference type="ChEBI" id="CHEBI:57692"/>
    </cofactor>
    <cofactor evidence="17">
        <name>FMN</name>
        <dbReference type="ChEBI" id="CHEBI:58210"/>
    </cofactor>
</comment>
<sequence>MAESVPIPEPPGYPLIGNLGEFTTNPLSDLNRLADTYGPIFRLRLGAKAPIFASSNALINEVCDEKRFKKTLKSVLGVVREGVHDGLFTAFEDEPNWGKAHRILIPAFGPLSIRGMFPEMHDIATQLCMKLARHGPQTPIDASDNFTRLALDTLALCAMDFRFNSYYKEELHPFIEAMGDFLTESGNRNRRPAFAPNFLYRAANDKFYADINLMKQVADEVVAARKQNPSDRKDLLAAMLEGVDPQTGEKLSDENITNQLITFLIAGHETTSGTLSFAFYQLLKHPEAYNKVQKEVDEVVGRGPITVEHLTKLPYISAVLRETLRINSPITAFGLEALDDTFLGGKYLVKKGEVVTALLSRGHEDPVVYGDDAKEWVPERMLEENFARLQKEYPNSWKPFGNGKRGCIGRPFAWQESLLAMVMLFQSFNFSPSDANYQLEIKQTLTIKPDHFYMNATLRHGMTPTELEHVLAGKGTTSSSSKPKASTASEVKASNGKPMAIFYGSNSGTCEALANRLASDAPEHGFAATTIGPLDQAKQNLPEDRPVVIVTASYEGQPPSNAAHFIKWMEDLSGNEMENVSYAVFACGHHDWVDTFHRIPKLVDSTIEKRGGTRLVTMGSADAATSDMFSDFEAWEDNVLWPSLKEKYNVTEEGSSGQKGLLVEVSTPRKTSLRQDVEEALVVSEKTLTTSGPAKKHIEIQLPSGMSYKAGDYLAILPLNPKATVSRVFRRFSLAWDSFLKIQSEGPTTLPTNVSISAFDVFSAYVELSQPATKRNILALAEATEDKSIIQELERLAGDAYQDDISAKKVSVLELLEKYPGVALPISSYLAMLPPMRVRQYSISSSPFADPTRLTLTYSLLDAPSLSGQGRHVGVATNFLSHLSPNEKLHVSVRASSGAFHLPSDPENTPIICVAAGTGLAPFRGFIQERAAMLAAGRKLAPALLFFGCRNPEVDDLYAEEFERWQQMGAIDVRRAYSRATEKSQGCKYVQDRIYHDRADTFKLWDQGAKVYICGSREIGKAVEDVCVRLAMERSEEKQEGAGATEEKARAWFERSRNERFATDVFD</sequence>
<evidence type="ECO:0000313" key="22">
    <source>
        <dbReference type="Proteomes" id="UP000622797"/>
    </source>
</evidence>
<dbReference type="SUPFAM" id="SSF63380">
    <property type="entry name" value="Riboflavin synthase domain-like"/>
    <property type="match status" value="1"/>
</dbReference>
<dbReference type="InterPro" id="IPR017927">
    <property type="entry name" value="FAD-bd_FR_type"/>
</dbReference>
<dbReference type="GO" id="GO:0003958">
    <property type="term" value="F:NADPH-hemoprotein reductase activity"/>
    <property type="evidence" value="ECO:0007669"/>
    <property type="project" value="UniProtKB-UniRule"/>
</dbReference>
<reference evidence="21" key="2">
    <citation type="submission" date="2020-05" db="EMBL/GenBank/DDBJ databases">
        <authorList>
            <person name="Kim H.-S."/>
            <person name="Proctor R.H."/>
            <person name="Brown D.W."/>
        </authorList>
    </citation>
    <scope>NUCLEOTIDE SEQUENCE</scope>
    <source>
        <strain evidence="21">NRRL 20472</strain>
    </source>
</reference>
<dbReference type="Pfam" id="PF00067">
    <property type="entry name" value="p450"/>
    <property type="match status" value="1"/>
</dbReference>
<keyword evidence="12 17" id="KW-0408">Iron</keyword>
<keyword evidence="8 17" id="KW-0274">FAD</keyword>
<evidence type="ECO:0000256" key="10">
    <source>
        <dbReference type="ARBA" id="ARBA00022982"/>
    </source>
</evidence>
<dbReference type="SUPFAM" id="SSF52343">
    <property type="entry name" value="Ferredoxin reductase-like, C-terminal NADP-linked domain"/>
    <property type="match status" value="1"/>
</dbReference>
<dbReference type="InterPro" id="IPR008254">
    <property type="entry name" value="Flavodoxin/NO_synth"/>
</dbReference>
<evidence type="ECO:0000256" key="1">
    <source>
        <dbReference type="ARBA" id="ARBA00001971"/>
    </source>
</evidence>
<dbReference type="InterPro" id="IPR039261">
    <property type="entry name" value="FNR_nucleotide-bd"/>
</dbReference>
<evidence type="ECO:0000256" key="7">
    <source>
        <dbReference type="ARBA" id="ARBA00022723"/>
    </source>
</evidence>
<evidence type="ECO:0000313" key="21">
    <source>
        <dbReference type="EMBL" id="KAF4963411.1"/>
    </source>
</evidence>
<keyword evidence="11 17" id="KW-0560">Oxidoreductase</keyword>
<comment type="caution">
    <text evidence="21">The sequence shown here is derived from an EMBL/GenBank/DDBJ whole genome shotgun (WGS) entry which is preliminary data.</text>
</comment>
<dbReference type="PIRSF" id="PIRSF000209">
    <property type="entry name" value="Bifunctional_P450_P450R"/>
    <property type="match status" value="1"/>
</dbReference>
<dbReference type="GO" id="GO:0005506">
    <property type="term" value="F:iron ion binding"/>
    <property type="evidence" value="ECO:0007669"/>
    <property type="project" value="UniProtKB-UniRule"/>
</dbReference>
<dbReference type="Gene3D" id="2.40.30.10">
    <property type="entry name" value="Translation factors"/>
    <property type="match status" value="1"/>
</dbReference>
<feature type="domain" description="FAD-binding FR-type" evidence="20">
    <location>
        <begin position="675"/>
        <end position="903"/>
    </location>
</feature>
<dbReference type="Pfam" id="PF00175">
    <property type="entry name" value="NAD_binding_1"/>
    <property type="match status" value="1"/>
</dbReference>
<evidence type="ECO:0000256" key="14">
    <source>
        <dbReference type="ARBA" id="ARBA00023268"/>
    </source>
</evidence>
<dbReference type="FunFam" id="3.40.50.80:FF:000031">
    <property type="entry name" value="Bifunctional cytochrome P450/NADPH--P450 reductase"/>
    <property type="match status" value="1"/>
</dbReference>
<dbReference type="GO" id="GO:0070330">
    <property type="term" value="F:aromatase activity"/>
    <property type="evidence" value="ECO:0007669"/>
    <property type="project" value="UniProtKB-UniRule"/>
</dbReference>
<keyword evidence="14" id="KW-0511">Multifunctional enzyme</keyword>
<dbReference type="InterPro" id="IPR023173">
    <property type="entry name" value="NADPH_Cyt_P450_Rdtase_alpha"/>
</dbReference>
<dbReference type="InterPro" id="IPR001433">
    <property type="entry name" value="OxRdtase_FAD/NAD-bd"/>
</dbReference>
<organism evidence="21 22">
    <name type="scientific">Fusarium sarcochroum</name>
    <dbReference type="NCBI Taxonomy" id="1208366"/>
    <lineage>
        <taxon>Eukaryota</taxon>
        <taxon>Fungi</taxon>
        <taxon>Dikarya</taxon>
        <taxon>Ascomycota</taxon>
        <taxon>Pezizomycotina</taxon>
        <taxon>Sordariomycetes</taxon>
        <taxon>Hypocreomycetidae</taxon>
        <taxon>Hypocreales</taxon>
        <taxon>Nectriaceae</taxon>
        <taxon>Fusarium</taxon>
        <taxon>Fusarium lateritium species complex</taxon>
    </lineage>
</organism>
<evidence type="ECO:0000256" key="5">
    <source>
        <dbReference type="ARBA" id="ARBA00022630"/>
    </source>
</evidence>
<evidence type="ECO:0000256" key="12">
    <source>
        <dbReference type="ARBA" id="ARBA00023004"/>
    </source>
</evidence>
<dbReference type="CDD" id="cd06206">
    <property type="entry name" value="bifunctional_CYPOR"/>
    <property type="match status" value="1"/>
</dbReference>
<evidence type="ECO:0000256" key="13">
    <source>
        <dbReference type="ARBA" id="ARBA00023033"/>
    </source>
</evidence>
<dbReference type="SUPFAM" id="SSF48264">
    <property type="entry name" value="Cytochrome P450"/>
    <property type="match status" value="1"/>
</dbReference>
<evidence type="ECO:0000256" key="18">
    <source>
        <dbReference type="PIRSR" id="PIRSR000209-1"/>
    </source>
</evidence>
<name>A0A8H4TSM5_9HYPO</name>
<dbReference type="PANTHER" id="PTHR19384">
    <property type="entry name" value="NITRIC OXIDE SYNTHASE-RELATED"/>
    <property type="match status" value="1"/>
</dbReference>
<dbReference type="SUPFAM" id="SSF52218">
    <property type="entry name" value="Flavoproteins"/>
    <property type="match status" value="1"/>
</dbReference>
<keyword evidence="3 17" id="KW-0813">Transport</keyword>
<dbReference type="InterPro" id="IPR036396">
    <property type="entry name" value="Cyt_P450_sf"/>
</dbReference>
<dbReference type="EMBL" id="JABEXW010000475">
    <property type="protein sequence ID" value="KAF4963411.1"/>
    <property type="molecule type" value="Genomic_DNA"/>
</dbReference>
<keyword evidence="22" id="KW-1185">Reference proteome</keyword>
<dbReference type="FunFam" id="3.40.50.360:FF:000032">
    <property type="entry name" value="Bifunctional cytochrome P450/NADPH--P450 reductase"/>
    <property type="match status" value="1"/>
</dbReference>
<dbReference type="PRINTS" id="PR00463">
    <property type="entry name" value="EP450I"/>
</dbReference>
<dbReference type="InterPro" id="IPR001128">
    <property type="entry name" value="Cyt_P450"/>
</dbReference>
<dbReference type="FunFam" id="1.20.990.10:FF:000011">
    <property type="entry name" value="Bifunctional cytochrome P450/NADPH--P450 reductase"/>
    <property type="match status" value="1"/>
</dbReference>
<dbReference type="EC" id="1.14.14.1" evidence="17"/>
<dbReference type="PROSITE" id="PS51384">
    <property type="entry name" value="FAD_FR"/>
    <property type="match status" value="1"/>
</dbReference>
<accession>A0A8H4TSM5</accession>
<evidence type="ECO:0000256" key="2">
    <source>
        <dbReference type="ARBA" id="ARBA00010018"/>
    </source>
</evidence>
<dbReference type="InterPro" id="IPR017972">
    <property type="entry name" value="Cyt_P450_CS"/>
</dbReference>
<dbReference type="InterPro" id="IPR002401">
    <property type="entry name" value="Cyt_P450_E_grp-I"/>
</dbReference>
<dbReference type="Gene3D" id="3.40.50.80">
    <property type="entry name" value="Nucleotide-binding domain of ferredoxin-NADP reductase (FNR) module"/>
    <property type="match status" value="1"/>
</dbReference>
<dbReference type="InterPro" id="IPR029039">
    <property type="entry name" value="Flavoprotein-like_sf"/>
</dbReference>
<dbReference type="InterPro" id="IPR017938">
    <property type="entry name" value="Riboflavin_synthase-like_b-brl"/>
</dbReference>
<dbReference type="PRINTS" id="PR00385">
    <property type="entry name" value="P450"/>
</dbReference>
<evidence type="ECO:0000256" key="8">
    <source>
        <dbReference type="ARBA" id="ARBA00022827"/>
    </source>
</evidence>
<dbReference type="EC" id="1.6.2.4" evidence="17"/>
<proteinExistence type="inferred from homology"/>
<comment type="similarity">
    <text evidence="2 17">In the N-terminal section; belongs to the cytochrome P450 family.</text>
</comment>
<evidence type="ECO:0000256" key="9">
    <source>
        <dbReference type="ARBA" id="ARBA00022857"/>
    </source>
</evidence>
<feature type="binding site" description="axial binding residue" evidence="18">
    <location>
        <position position="407"/>
    </location>
    <ligand>
        <name>heme</name>
        <dbReference type="ChEBI" id="CHEBI:30413"/>
    </ligand>
    <ligandPart>
        <name>Fe</name>
        <dbReference type="ChEBI" id="CHEBI:18248"/>
    </ligandPart>
</feature>
<reference evidence="21" key="1">
    <citation type="journal article" date="2020" name="BMC Genomics">
        <title>Correction to: Identification and distribution of gene clusters required for synthesis of sphingolipid metabolism inhibitors in diverse species of the filamentous fungus Fusarium.</title>
        <authorList>
            <person name="Kim H.S."/>
            <person name="Lohmar J.M."/>
            <person name="Busman M."/>
            <person name="Brown D.W."/>
            <person name="Naumann T.A."/>
            <person name="Divon H.H."/>
            <person name="Lysoe E."/>
            <person name="Uhlig S."/>
            <person name="Proctor R.H."/>
        </authorList>
    </citation>
    <scope>NUCLEOTIDE SEQUENCE</scope>
    <source>
        <strain evidence="21">NRRL 20472</strain>
    </source>
</reference>
<comment type="catalytic activity">
    <reaction evidence="16 17">
        <text>2 oxidized [cytochrome P450] + NADPH = 2 reduced [cytochrome P450] + NADP(+) + H(+)</text>
        <dbReference type="Rhea" id="RHEA:24040"/>
        <dbReference type="Rhea" id="RHEA-COMP:14627"/>
        <dbReference type="Rhea" id="RHEA-COMP:14628"/>
        <dbReference type="ChEBI" id="CHEBI:15378"/>
        <dbReference type="ChEBI" id="CHEBI:55376"/>
        <dbReference type="ChEBI" id="CHEBI:57783"/>
        <dbReference type="ChEBI" id="CHEBI:58349"/>
        <dbReference type="ChEBI" id="CHEBI:60344"/>
        <dbReference type="EC" id="1.6.2.4"/>
    </reaction>
</comment>
<dbReference type="GO" id="GO:0050660">
    <property type="term" value="F:flavin adenine dinucleotide binding"/>
    <property type="evidence" value="ECO:0007669"/>
    <property type="project" value="TreeGrafter"/>
</dbReference>
<evidence type="ECO:0000256" key="3">
    <source>
        <dbReference type="ARBA" id="ARBA00022448"/>
    </source>
</evidence>
<evidence type="ECO:0000256" key="17">
    <source>
        <dbReference type="PIRNR" id="PIRNR000209"/>
    </source>
</evidence>
<keyword evidence="10 17" id="KW-0249">Electron transport</keyword>
<dbReference type="PROSITE" id="PS50902">
    <property type="entry name" value="FLAVODOXIN_LIKE"/>
    <property type="match status" value="1"/>
</dbReference>